<accession>A0ABP3VV36</accession>
<evidence type="ECO:0008006" key="4">
    <source>
        <dbReference type="Google" id="ProtNLM"/>
    </source>
</evidence>
<protein>
    <recommendedName>
        <fullName evidence="4">DUF4430 domain-containing protein</fullName>
    </recommendedName>
</protein>
<comment type="caution">
    <text evidence="2">The sequence shown here is derived from an EMBL/GenBank/DDBJ whole genome shotgun (WGS) entry which is preliminary data.</text>
</comment>
<evidence type="ECO:0000313" key="3">
    <source>
        <dbReference type="Proteomes" id="UP001501047"/>
    </source>
</evidence>
<reference evidence="3" key="1">
    <citation type="journal article" date="2019" name="Int. J. Syst. Evol. Microbiol.">
        <title>The Global Catalogue of Microorganisms (GCM) 10K type strain sequencing project: providing services to taxonomists for standard genome sequencing and annotation.</title>
        <authorList>
            <consortium name="The Broad Institute Genomics Platform"/>
            <consortium name="The Broad Institute Genome Sequencing Center for Infectious Disease"/>
            <person name="Wu L."/>
            <person name="Ma J."/>
        </authorList>
    </citation>
    <scope>NUCLEOTIDE SEQUENCE [LARGE SCALE GENOMIC DNA]</scope>
    <source>
        <strain evidence="3">JCM 1417</strain>
    </source>
</reference>
<name>A0ABP3VV36_CLOSU</name>
<dbReference type="EMBL" id="BAAACI010000002">
    <property type="protein sequence ID" value="GAA0770415.1"/>
    <property type="molecule type" value="Genomic_DNA"/>
</dbReference>
<dbReference type="RefSeq" id="WP_343824832.1">
    <property type="nucleotide sequence ID" value="NZ_BAAACI010000002.1"/>
</dbReference>
<organism evidence="2 3">
    <name type="scientific">Clostridium subterminale</name>
    <dbReference type="NCBI Taxonomy" id="1550"/>
    <lineage>
        <taxon>Bacteria</taxon>
        <taxon>Bacillati</taxon>
        <taxon>Bacillota</taxon>
        <taxon>Clostridia</taxon>
        <taxon>Eubacteriales</taxon>
        <taxon>Clostridiaceae</taxon>
        <taxon>Clostridium</taxon>
    </lineage>
</organism>
<dbReference type="Proteomes" id="UP001501047">
    <property type="component" value="Unassembled WGS sequence"/>
</dbReference>
<evidence type="ECO:0000313" key="2">
    <source>
        <dbReference type="EMBL" id="GAA0770415.1"/>
    </source>
</evidence>
<evidence type="ECO:0000256" key="1">
    <source>
        <dbReference type="SAM" id="MobiDB-lite"/>
    </source>
</evidence>
<feature type="region of interest" description="Disordered" evidence="1">
    <location>
        <begin position="40"/>
        <end position="152"/>
    </location>
</feature>
<feature type="compositionally biased region" description="Basic and acidic residues" evidence="1">
    <location>
        <begin position="141"/>
        <end position="152"/>
    </location>
</feature>
<feature type="compositionally biased region" description="Basic and acidic residues" evidence="1">
    <location>
        <begin position="117"/>
        <end position="130"/>
    </location>
</feature>
<gene>
    <name evidence="2" type="ORF">GCM10008908_13140</name>
</gene>
<proteinExistence type="predicted"/>
<keyword evidence="3" id="KW-1185">Reference proteome</keyword>
<feature type="compositionally biased region" description="Basic and acidic residues" evidence="1">
    <location>
        <begin position="40"/>
        <end position="91"/>
    </location>
</feature>
<sequence length="266" mass="29972">MKRKNKILLIISALIIFTGMFVFAQKLQKSYNNTIAEKSTITDERENKEDSKNDKINKEVSNKETSTDTTDNKENSKINKSNEEVNDKENIVDNDSSIVKDNYDANNKKTSNTKNSSAEKKETSSEKKEPSNLTDSSKVTVEPKKEEQAPDVKDETPNFIVIDTISNKTLASKHVNYDNITVAQLTFKVLDELGIKYRTTGFNDTTYFASIAGLREKAAGPLSGWCFYVKKSGSNEFVKPNVGTGSWIYNKGDTVIWKYWEDGVNN</sequence>